<gene>
    <name evidence="1" type="ORF">WMY93_031599</name>
</gene>
<dbReference type="AlphaFoldDB" id="A0AAW0ME91"/>
<evidence type="ECO:0000313" key="1">
    <source>
        <dbReference type="EMBL" id="KAK7877680.1"/>
    </source>
</evidence>
<comment type="caution">
    <text evidence="1">The sequence shown here is derived from an EMBL/GenBank/DDBJ whole genome shotgun (WGS) entry which is preliminary data.</text>
</comment>
<reference evidence="2" key="1">
    <citation type="submission" date="2024-04" db="EMBL/GenBank/DDBJ databases">
        <title>Salinicola lusitanus LLJ914,a marine bacterium isolated from the Okinawa Trough.</title>
        <authorList>
            <person name="Li J."/>
        </authorList>
    </citation>
    <scope>NUCLEOTIDE SEQUENCE [LARGE SCALE GENOMIC DNA]</scope>
</reference>
<protein>
    <submittedName>
        <fullName evidence="1">Uncharacterized protein</fullName>
    </submittedName>
</protein>
<accession>A0AAW0ME91</accession>
<sequence>MAEIGKGVTAGKLAINVQKRLTRAQEKTEREKCLVTFPESCDPGAVVMVMSCVSAVAAKQSMMGKNHVCGVDAVESQ</sequence>
<name>A0AAW0ME91_9GOBI</name>
<keyword evidence="2" id="KW-1185">Reference proteome</keyword>
<dbReference type="Proteomes" id="UP001460270">
    <property type="component" value="Unassembled WGS sequence"/>
</dbReference>
<dbReference type="EMBL" id="JBBPFD010000677">
    <property type="protein sequence ID" value="KAK7877680.1"/>
    <property type="molecule type" value="Genomic_DNA"/>
</dbReference>
<evidence type="ECO:0000313" key="2">
    <source>
        <dbReference type="Proteomes" id="UP001460270"/>
    </source>
</evidence>
<proteinExistence type="predicted"/>
<organism evidence="1 2">
    <name type="scientific">Mugilogobius chulae</name>
    <name type="common">yellowstripe goby</name>
    <dbReference type="NCBI Taxonomy" id="88201"/>
    <lineage>
        <taxon>Eukaryota</taxon>
        <taxon>Metazoa</taxon>
        <taxon>Chordata</taxon>
        <taxon>Craniata</taxon>
        <taxon>Vertebrata</taxon>
        <taxon>Euteleostomi</taxon>
        <taxon>Actinopterygii</taxon>
        <taxon>Neopterygii</taxon>
        <taxon>Teleostei</taxon>
        <taxon>Neoteleostei</taxon>
        <taxon>Acanthomorphata</taxon>
        <taxon>Gobiaria</taxon>
        <taxon>Gobiiformes</taxon>
        <taxon>Gobioidei</taxon>
        <taxon>Gobiidae</taxon>
        <taxon>Gobionellinae</taxon>
        <taxon>Mugilogobius</taxon>
    </lineage>
</organism>